<dbReference type="InterPro" id="IPR027079">
    <property type="entry name" value="Tfb1/GTF2H1"/>
</dbReference>
<dbReference type="GO" id="GO:0006289">
    <property type="term" value="P:nucleotide-excision repair"/>
    <property type="evidence" value="ECO:0007669"/>
    <property type="project" value="InterPro"/>
</dbReference>
<keyword evidence="5" id="KW-0804">Transcription</keyword>
<feature type="domain" description="BSD" evidence="9">
    <location>
        <begin position="234"/>
        <end position="285"/>
    </location>
</feature>
<keyword evidence="11" id="KW-1185">Reference proteome</keyword>
<evidence type="ECO:0000313" key="11">
    <source>
        <dbReference type="Proteomes" id="UP000242877"/>
    </source>
</evidence>
<evidence type="ECO:0000256" key="7">
    <source>
        <dbReference type="SAM" id="Coils"/>
    </source>
</evidence>
<evidence type="ECO:0000256" key="2">
    <source>
        <dbReference type="ARBA" id="ARBA00009448"/>
    </source>
</evidence>
<dbReference type="Pfam" id="PF08567">
    <property type="entry name" value="PH_TFIIH"/>
    <property type="match status" value="1"/>
</dbReference>
<dbReference type="GO" id="GO:0006351">
    <property type="term" value="P:DNA-templated transcription"/>
    <property type="evidence" value="ECO:0007669"/>
    <property type="project" value="InterPro"/>
</dbReference>
<feature type="compositionally biased region" description="Polar residues" evidence="8">
    <location>
        <begin position="671"/>
        <end position="689"/>
    </location>
</feature>
<dbReference type="SMART" id="SM00751">
    <property type="entry name" value="BSD"/>
    <property type="match status" value="2"/>
</dbReference>
<dbReference type="VEuPathDB" id="FungiDB:AAP_03404"/>
<dbReference type="SUPFAM" id="SSF50729">
    <property type="entry name" value="PH domain-like"/>
    <property type="match status" value="1"/>
</dbReference>
<dbReference type="InterPro" id="IPR005607">
    <property type="entry name" value="BSD_dom"/>
</dbReference>
<dbReference type="OrthoDB" id="360521at2759"/>
<comment type="caution">
    <text evidence="10">The sequence shown here is derived from an EMBL/GenBank/DDBJ whole genome shotgun (WGS) entry which is preliminary data.</text>
</comment>
<feature type="region of interest" description="Disordered" evidence="8">
    <location>
        <begin position="103"/>
        <end position="156"/>
    </location>
</feature>
<accession>A0A167YED4</accession>
<evidence type="ECO:0000256" key="6">
    <source>
        <dbReference type="ARBA" id="ARBA00023242"/>
    </source>
</evidence>
<evidence type="ECO:0000259" key="9">
    <source>
        <dbReference type="PROSITE" id="PS50858"/>
    </source>
</evidence>
<organism evidence="10 11">
    <name type="scientific">Ascosphaera apis ARSEF 7405</name>
    <dbReference type="NCBI Taxonomy" id="392613"/>
    <lineage>
        <taxon>Eukaryota</taxon>
        <taxon>Fungi</taxon>
        <taxon>Dikarya</taxon>
        <taxon>Ascomycota</taxon>
        <taxon>Pezizomycotina</taxon>
        <taxon>Eurotiomycetes</taxon>
        <taxon>Eurotiomycetidae</taxon>
        <taxon>Onygenales</taxon>
        <taxon>Ascosphaeraceae</taxon>
        <taxon>Ascosphaera</taxon>
    </lineage>
</organism>
<reference evidence="10 11" key="1">
    <citation type="journal article" date="2016" name="Genome Biol. Evol.">
        <title>Divergent and convergent evolution of fungal pathogenicity.</title>
        <authorList>
            <person name="Shang Y."/>
            <person name="Xiao G."/>
            <person name="Zheng P."/>
            <person name="Cen K."/>
            <person name="Zhan S."/>
            <person name="Wang C."/>
        </authorList>
    </citation>
    <scope>NUCLEOTIDE SEQUENCE [LARGE SCALE GENOMIC DNA]</scope>
    <source>
        <strain evidence="10 11">ARSEF 7405</strain>
    </source>
</reference>
<dbReference type="Gene3D" id="2.30.29.30">
    <property type="entry name" value="Pleckstrin-homology domain (PH domain)/Phosphotyrosine-binding domain (PTB)"/>
    <property type="match status" value="1"/>
</dbReference>
<keyword evidence="3" id="KW-0677">Repeat</keyword>
<dbReference type="InterPro" id="IPR011993">
    <property type="entry name" value="PH-like_dom_sf"/>
</dbReference>
<dbReference type="GO" id="GO:0000439">
    <property type="term" value="C:transcription factor TFIIH core complex"/>
    <property type="evidence" value="ECO:0007669"/>
    <property type="project" value="InterPro"/>
</dbReference>
<keyword evidence="4" id="KW-0805">Transcription regulation</keyword>
<feature type="coiled-coil region" evidence="7">
    <location>
        <begin position="569"/>
        <end position="596"/>
    </location>
</feature>
<evidence type="ECO:0000256" key="1">
    <source>
        <dbReference type="ARBA" id="ARBA00004123"/>
    </source>
</evidence>
<dbReference type="PROSITE" id="PS50858">
    <property type="entry name" value="BSD"/>
    <property type="match status" value="1"/>
</dbReference>
<keyword evidence="7" id="KW-0175">Coiled coil</keyword>
<sequence length="689" mass="76068">MSAYSSRASYKKKDGILSIPENRSSVAWTPTAPGSNPITIAISRIKNLQMTPVTNPKCSIKIFAKPVKEGDAESYVFQFTSANNARGEGEAFVAIINPFLQATRGGSTPQAGPKTGETGRGSSATPAATTAPATAATTAAPGAAQARGPEKPEWEDDQRLLKDVEMQKSLLKANTVLQQLFAEAMGMKSDNITASQFTTQFWTARLPLLRAHAFEKAQQRGTYNVLVTLKPRTEEGATKLNISRDQIKVLFQQHPLVLKAYDECVPKIREEEFWSRFAQSRLFKKLRGERVSDSDPSDAILDKYLHVDPIRYQRPSSNLPHIIDLSGNEENHSQRQGNRPDFDMRPTSLDKVPIIRTLNELSGKLLSNVAPSDVDPSAPIGMSEEEFDRRTLALRDLKDQEEIKRYVLKIRDQNTLFSAGNAESQEMVVGSETEPKATRDPTQLLRGLKGEMEVNYPDDNANLGALIGQYDDDEDSDEEDTQPSTKKRKINQVGTKESMHLASDKIMDSLRTRRAQEGNPADTKTTGDTFGLTKTIHERVTLTHATSNEFLRQFWQAFLSGNPDRAAELASLNESLIRANDRITSVEKDAEQVRQSEIDRIKAHIRETYETTRKRLRINPEKTAPPGASAVKQLLGPTRVAIERAMQEYKKALTEAQAQALAQGVAVSGVPGSSATPGNDRTTPQPTAG</sequence>
<feature type="compositionally biased region" description="Low complexity" evidence="8">
    <location>
        <begin position="120"/>
        <end position="147"/>
    </location>
</feature>
<proteinExistence type="inferred from homology"/>
<evidence type="ECO:0000256" key="8">
    <source>
        <dbReference type="SAM" id="MobiDB-lite"/>
    </source>
</evidence>
<evidence type="ECO:0000256" key="4">
    <source>
        <dbReference type="ARBA" id="ARBA00023015"/>
    </source>
</evidence>
<dbReference type="Proteomes" id="UP000242877">
    <property type="component" value="Unassembled WGS sequence"/>
</dbReference>
<dbReference type="InterPro" id="IPR013876">
    <property type="entry name" value="TFIIH_BTF_p62_N"/>
</dbReference>
<comment type="similarity">
    <text evidence="2">Belongs to the TFB1 family.</text>
</comment>
<dbReference type="PANTHER" id="PTHR12856">
    <property type="entry name" value="TRANSCRIPTION INITIATION FACTOR IIH-RELATED"/>
    <property type="match status" value="1"/>
</dbReference>
<evidence type="ECO:0000256" key="3">
    <source>
        <dbReference type="ARBA" id="ARBA00022737"/>
    </source>
</evidence>
<evidence type="ECO:0000256" key="5">
    <source>
        <dbReference type="ARBA" id="ARBA00023163"/>
    </source>
</evidence>
<dbReference type="EMBL" id="AZGZ01000014">
    <property type="protein sequence ID" value="KZZ91234.1"/>
    <property type="molecule type" value="Genomic_DNA"/>
</dbReference>
<dbReference type="AlphaFoldDB" id="A0A167YED4"/>
<protein>
    <submittedName>
        <fullName evidence="10">RNA polymerase II transcription factor related protein</fullName>
    </submittedName>
</protein>
<feature type="region of interest" description="Disordered" evidence="8">
    <location>
        <begin position="454"/>
        <end position="503"/>
    </location>
</feature>
<name>A0A167YED4_9EURO</name>
<gene>
    <name evidence="10" type="ORF">AAP_03404</name>
</gene>
<keyword evidence="6" id="KW-0539">Nucleus</keyword>
<comment type="subcellular location">
    <subcellularLocation>
        <location evidence="1">Nucleus</location>
    </subcellularLocation>
</comment>
<dbReference type="CDD" id="cd13229">
    <property type="entry name" value="PH_TFIIH"/>
    <property type="match status" value="1"/>
</dbReference>
<feature type="compositionally biased region" description="Acidic residues" evidence="8">
    <location>
        <begin position="470"/>
        <end position="481"/>
    </location>
</feature>
<evidence type="ECO:0000313" key="10">
    <source>
        <dbReference type="EMBL" id="KZZ91234.1"/>
    </source>
</evidence>
<feature type="region of interest" description="Disordered" evidence="8">
    <location>
        <begin position="666"/>
        <end position="689"/>
    </location>
</feature>
<feature type="region of interest" description="Disordered" evidence="8">
    <location>
        <begin position="423"/>
        <end position="442"/>
    </location>
</feature>
<dbReference type="Pfam" id="PF03909">
    <property type="entry name" value="BSD"/>
    <property type="match status" value="2"/>
</dbReference>